<dbReference type="InterPro" id="IPR029055">
    <property type="entry name" value="Ntn_hydrolases_N"/>
</dbReference>
<dbReference type="PANTHER" id="PTHR34218:SF4">
    <property type="entry name" value="ACYL-HOMOSERINE LACTONE ACYLASE QUIP"/>
    <property type="match status" value="1"/>
</dbReference>
<dbReference type="InterPro" id="IPR002692">
    <property type="entry name" value="S45"/>
</dbReference>
<evidence type="ECO:0000256" key="1">
    <source>
        <dbReference type="ARBA" id="ARBA00006586"/>
    </source>
</evidence>
<dbReference type="InterPro" id="IPR023343">
    <property type="entry name" value="Penicillin_amidase_dom1"/>
</dbReference>
<dbReference type="Gene3D" id="3.60.20.10">
    <property type="entry name" value="Glutamine Phosphoribosylpyrophosphate, subunit 1, domain 1"/>
    <property type="match status" value="1"/>
</dbReference>
<evidence type="ECO:0000256" key="2">
    <source>
        <dbReference type="ARBA" id="ARBA00022801"/>
    </source>
</evidence>
<dbReference type="Gene3D" id="1.10.1400.10">
    <property type="match status" value="1"/>
</dbReference>
<keyword evidence="2" id="KW-0378">Hydrolase</keyword>
<dbReference type="GO" id="GO:0016811">
    <property type="term" value="F:hydrolase activity, acting on carbon-nitrogen (but not peptide) bonds, in linear amides"/>
    <property type="evidence" value="ECO:0007669"/>
    <property type="project" value="InterPro"/>
</dbReference>
<dbReference type="CDD" id="cd03747">
    <property type="entry name" value="Ntn_PGA_like"/>
    <property type="match status" value="1"/>
</dbReference>
<dbReference type="InterPro" id="IPR043146">
    <property type="entry name" value="Penicillin_amidase_N_B-knob"/>
</dbReference>
<accession>A0A381SVB3</accession>
<gene>
    <name evidence="4" type="ORF">METZ01_LOCUS58127</name>
</gene>
<keyword evidence="3" id="KW-0865">Zymogen</keyword>
<dbReference type="InterPro" id="IPR014395">
    <property type="entry name" value="Pen/GL7ACA/AHL_acylase"/>
</dbReference>
<proteinExistence type="inferred from homology"/>
<dbReference type="PIRSF" id="PIRSF001227">
    <property type="entry name" value="Pen_acylase"/>
    <property type="match status" value="1"/>
</dbReference>
<sequence length="779" mass="88881">MNVFSFGLKRLVFLGFFTLCWSTGPTFAEIIELPGLDSAVEIIVDKWGVPHIYAESQHDVFFAQGFNAARDRLWQMDLWRRQGLGRLASVLGHRYVARDAANRLFLYRGDMEQEWFSYGPDAKSIATAFTKGINAYIEHLETTPRKLPPEFQLLNYQPERWAPEDVVRIRTHGLWRNATSEILRAQIICQHGLSAASLWKRLEPHREPTIPKGFDPCSIPEDVLDVYRLAKGPLSFRSYMEASTIENTELMASIGSNNWVVAPSRTRKGSAILANDPHRLHAVPSVRYAAHLIAPDINIVGAGEPTLPGISIGHNEDIAFGLTIFAMDQEDLYYYPLDPSNPYQYVHVGKPQPLRRIVESIEVRDAEPVTVSLEFTKHGPVVKRESERLYALRAGWLEPGMAPYFGSIAYMKSNNWGEFNDALKRWGGPAENHVYADTRGNIGYQPAGLFPRRENFDGLLPVPGDGQYEWNGFFDINVLPSEFNPDRGFIATANAMTLPADYPIDKYRIGFEWSSPWRQRRIENVLQRQRKHTLRNSIALQHDYQSVFAEQMLKLLPRRLPNEIKTIFEGWDAEMDARSSTASFFSIWYSRHLVPSLIETLFGNVTPVKSLSSSSVLELMQNRAYDELVITSLENAYKECVRLMGRYPERWHWGDLHAIRFEHPLYPFAEGLLKDSMELMSYPRGGSGNTTNSNGFFSRNLRVRSGASWRFVVDTGDWDSARMTNTPGQSGNPESPYYDNLLEDWANDRTFPLLFSRKRIEENAAFTINLVPSNKSTTE</sequence>
<dbReference type="PANTHER" id="PTHR34218">
    <property type="entry name" value="PEPTIDASE S45 PENICILLIN AMIDASE"/>
    <property type="match status" value="1"/>
</dbReference>
<organism evidence="4">
    <name type="scientific">marine metagenome</name>
    <dbReference type="NCBI Taxonomy" id="408172"/>
    <lineage>
        <taxon>unclassified sequences</taxon>
        <taxon>metagenomes</taxon>
        <taxon>ecological metagenomes</taxon>
    </lineage>
</organism>
<dbReference type="AlphaFoldDB" id="A0A381SVB3"/>
<dbReference type="GO" id="GO:0017000">
    <property type="term" value="P:antibiotic biosynthetic process"/>
    <property type="evidence" value="ECO:0007669"/>
    <property type="project" value="InterPro"/>
</dbReference>
<dbReference type="Gene3D" id="1.10.439.10">
    <property type="entry name" value="Penicillin Amidohydrolase, domain 1"/>
    <property type="match status" value="1"/>
</dbReference>
<dbReference type="EMBL" id="UINC01003320">
    <property type="protein sequence ID" value="SVA05273.1"/>
    <property type="molecule type" value="Genomic_DNA"/>
</dbReference>
<name>A0A381SVB3_9ZZZZ</name>
<protein>
    <recommendedName>
        <fullName evidence="5">Penicillin acylase family protein</fullName>
    </recommendedName>
</protein>
<evidence type="ECO:0008006" key="5">
    <source>
        <dbReference type="Google" id="ProtNLM"/>
    </source>
</evidence>
<evidence type="ECO:0000256" key="3">
    <source>
        <dbReference type="ARBA" id="ARBA00023145"/>
    </source>
</evidence>
<comment type="similarity">
    <text evidence="1">Belongs to the peptidase S45 family.</text>
</comment>
<reference evidence="4" key="1">
    <citation type="submission" date="2018-05" db="EMBL/GenBank/DDBJ databases">
        <authorList>
            <person name="Lanie J.A."/>
            <person name="Ng W.-L."/>
            <person name="Kazmierczak K.M."/>
            <person name="Andrzejewski T.M."/>
            <person name="Davidsen T.M."/>
            <person name="Wayne K.J."/>
            <person name="Tettelin H."/>
            <person name="Glass J.I."/>
            <person name="Rusch D."/>
            <person name="Podicherti R."/>
            <person name="Tsui H.-C.T."/>
            <person name="Winkler M.E."/>
        </authorList>
    </citation>
    <scope>NUCLEOTIDE SEQUENCE</scope>
</reference>
<dbReference type="Pfam" id="PF01804">
    <property type="entry name" value="Penicil_amidase"/>
    <property type="match status" value="1"/>
</dbReference>
<dbReference type="SUPFAM" id="SSF56235">
    <property type="entry name" value="N-terminal nucleophile aminohydrolases (Ntn hydrolases)"/>
    <property type="match status" value="1"/>
</dbReference>
<evidence type="ECO:0000313" key="4">
    <source>
        <dbReference type="EMBL" id="SVA05273.1"/>
    </source>
</evidence>
<dbReference type="InterPro" id="IPR043147">
    <property type="entry name" value="Penicillin_amidase_A-knob"/>
</dbReference>
<dbReference type="Gene3D" id="2.30.120.10">
    <property type="match status" value="1"/>
</dbReference>